<keyword evidence="3" id="KW-0274">FAD</keyword>
<keyword evidence="4 7" id="KW-0560">Oxidoreductase</keyword>
<evidence type="ECO:0000256" key="5">
    <source>
        <dbReference type="ARBA" id="ARBA00037941"/>
    </source>
</evidence>
<comment type="similarity">
    <text evidence="5">Belongs to the L2HGDH family.</text>
</comment>
<protein>
    <submittedName>
        <fullName evidence="7">L-2-hydroxyglutarate oxidase</fullName>
        <ecNumber evidence="7">1.1.3.-</ecNumber>
    </submittedName>
</protein>
<feature type="domain" description="FAD dependent oxidoreductase" evidence="6">
    <location>
        <begin position="2"/>
        <end position="392"/>
    </location>
</feature>
<dbReference type="Pfam" id="PF01266">
    <property type="entry name" value="DAO"/>
    <property type="match status" value="1"/>
</dbReference>
<accession>A0ABV7YKT3</accession>
<keyword evidence="8" id="KW-1185">Reference proteome</keyword>
<dbReference type="GO" id="GO:0016491">
    <property type="term" value="F:oxidoreductase activity"/>
    <property type="evidence" value="ECO:0007669"/>
    <property type="project" value="UniProtKB-KW"/>
</dbReference>
<comment type="cofactor">
    <cofactor evidence="1">
        <name>FAD</name>
        <dbReference type="ChEBI" id="CHEBI:57692"/>
    </cofactor>
</comment>
<evidence type="ECO:0000256" key="4">
    <source>
        <dbReference type="ARBA" id="ARBA00023002"/>
    </source>
</evidence>
<evidence type="ECO:0000256" key="3">
    <source>
        <dbReference type="ARBA" id="ARBA00022827"/>
    </source>
</evidence>
<dbReference type="NCBIfam" id="NF008726">
    <property type="entry name" value="PRK11728.1"/>
    <property type="match status" value="1"/>
</dbReference>
<evidence type="ECO:0000313" key="7">
    <source>
        <dbReference type="EMBL" id="MFC3765207.1"/>
    </source>
</evidence>
<dbReference type="InterPro" id="IPR006076">
    <property type="entry name" value="FAD-dep_OxRdtase"/>
</dbReference>
<dbReference type="PANTHER" id="PTHR43104:SF2">
    <property type="entry name" value="L-2-HYDROXYGLUTARATE DEHYDROGENASE, MITOCHONDRIAL"/>
    <property type="match status" value="1"/>
</dbReference>
<sequence>MRVAVIGGGIIGTAVARQVLRSQPSASVTLLEKESTLAAHQTGHNSGVVHAGLYYTPGSLKARLCRRGVGLLKAFCAAHGVAYTECGKVLVALDAAEASRLGGIHERALANGVPGVRMLSAGEVSEIEPHAQGVAGLHSPTTAIADFVGVTLALAADAAALGATLRLGVEVTGFVERGTTVIVQGSGGFAEAFDLVIVCAGLFADRVSRLAGDEADPMIVPFRGEYHLLRPERRYLVRGLIYPVPDPRYPFLGVHLTLRTDGEVMVGPNAVLALAREGYRWRRMSPGDLRQAVAWPGFRRFARQHWRTGVAEMAGSLSKRRFVAAARRYVPALTAADVVRGPSGIRAQALGRDGQLVDDFRITRRGHVVCVRNAPSPGATSSLAIAEHIVDLALTS</sequence>
<dbReference type="EMBL" id="JBHRZH010000036">
    <property type="protein sequence ID" value="MFC3765207.1"/>
    <property type="molecule type" value="Genomic_DNA"/>
</dbReference>
<evidence type="ECO:0000313" key="8">
    <source>
        <dbReference type="Proteomes" id="UP001595699"/>
    </source>
</evidence>
<dbReference type="EC" id="1.1.3.-" evidence="7"/>
<evidence type="ECO:0000256" key="2">
    <source>
        <dbReference type="ARBA" id="ARBA00022630"/>
    </source>
</evidence>
<proteinExistence type="inferred from homology"/>
<evidence type="ECO:0000259" key="6">
    <source>
        <dbReference type="Pfam" id="PF01266"/>
    </source>
</evidence>
<keyword evidence="2" id="KW-0285">Flavoprotein</keyword>
<dbReference type="SUPFAM" id="SSF51905">
    <property type="entry name" value="FAD/NAD(P)-binding domain"/>
    <property type="match status" value="1"/>
</dbReference>
<reference evidence="8" key="1">
    <citation type="journal article" date="2019" name="Int. J. Syst. Evol. Microbiol.">
        <title>The Global Catalogue of Microorganisms (GCM) 10K type strain sequencing project: providing services to taxonomists for standard genome sequencing and annotation.</title>
        <authorList>
            <consortium name="The Broad Institute Genomics Platform"/>
            <consortium name="The Broad Institute Genome Sequencing Center for Infectious Disease"/>
            <person name="Wu L."/>
            <person name="Ma J."/>
        </authorList>
    </citation>
    <scope>NUCLEOTIDE SEQUENCE [LARGE SCALE GENOMIC DNA]</scope>
    <source>
        <strain evidence="8">CGMCC 4.7241</strain>
    </source>
</reference>
<dbReference type="Gene3D" id="3.50.50.60">
    <property type="entry name" value="FAD/NAD(P)-binding domain"/>
    <property type="match status" value="1"/>
</dbReference>
<dbReference type="PANTHER" id="PTHR43104">
    <property type="entry name" value="L-2-HYDROXYGLUTARATE DEHYDROGENASE, MITOCHONDRIAL"/>
    <property type="match status" value="1"/>
</dbReference>
<comment type="caution">
    <text evidence="7">The sequence shown here is derived from an EMBL/GenBank/DDBJ whole genome shotgun (WGS) entry which is preliminary data.</text>
</comment>
<dbReference type="Gene3D" id="3.30.9.10">
    <property type="entry name" value="D-Amino Acid Oxidase, subunit A, domain 2"/>
    <property type="match status" value="1"/>
</dbReference>
<dbReference type="Proteomes" id="UP001595699">
    <property type="component" value="Unassembled WGS sequence"/>
</dbReference>
<evidence type="ECO:0000256" key="1">
    <source>
        <dbReference type="ARBA" id="ARBA00001974"/>
    </source>
</evidence>
<name>A0ABV7YKT3_9ACTN</name>
<dbReference type="InterPro" id="IPR036188">
    <property type="entry name" value="FAD/NAD-bd_sf"/>
</dbReference>
<dbReference type="RefSeq" id="WP_205119095.1">
    <property type="nucleotide sequence ID" value="NZ_JAFBCM010000001.1"/>
</dbReference>
<gene>
    <name evidence="7" type="primary">lhgO</name>
    <name evidence="7" type="ORF">ACFOUW_30535</name>
</gene>
<organism evidence="7 8">
    <name type="scientific">Tenggerimyces flavus</name>
    <dbReference type="NCBI Taxonomy" id="1708749"/>
    <lineage>
        <taxon>Bacteria</taxon>
        <taxon>Bacillati</taxon>
        <taxon>Actinomycetota</taxon>
        <taxon>Actinomycetes</taxon>
        <taxon>Propionibacteriales</taxon>
        <taxon>Nocardioidaceae</taxon>
        <taxon>Tenggerimyces</taxon>
    </lineage>
</organism>